<organism evidence="1 2">
    <name type="scientific">Yersinia phage fHe-Yen9-03</name>
    <dbReference type="NCBI Taxonomy" id="2052743"/>
    <lineage>
        <taxon>Viruses</taxon>
        <taxon>Duplodnaviria</taxon>
        <taxon>Heunggongvirae</taxon>
        <taxon>Uroviricota</taxon>
        <taxon>Caudoviricetes</taxon>
        <taxon>Eneladusvirus</taxon>
        <taxon>Eneladusvirus Yen904</taxon>
    </lineage>
</organism>
<sequence length="167" mass="20646">MWGLHMIYKELTQNQTNIWIKNINKSIELNEFLLEKIRNRYNFMNDEYNEKYLTGWTRFFFEKTCYASPYNGYIYEYGHGIFKLRNMTPFTNEELLLDYHSTLYFEKWKRKLALTQERWLKYADQPFKIDENDVIFYQELIEFHYKSIVIIKNLGIDNEKFNLDEDC</sequence>
<reference evidence="2" key="1">
    <citation type="submission" date="2017-10" db="EMBL/GenBank/DDBJ databases">
        <authorList>
            <person name="Skurnik M."/>
        </authorList>
    </citation>
    <scope>NUCLEOTIDE SEQUENCE [LARGE SCALE GENOMIC DNA]</scope>
    <source>
        <strain evidence="2">fHe-Yen9-03</strain>
    </source>
</reference>
<proteinExistence type="predicted"/>
<dbReference type="Proteomes" id="UP000241364">
    <property type="component" value="Chromosome i"/>
</dbReference>
<gene>
    <name evidence="1" type="primary">g095</name>
</gene>
<evidence type="ECO:0000313" key="2">
    <source>
        <dbReference type="Proteomes" id="UP000241364"/>
    </source>
</evidence>
<name>A0A2C9CYF7_9CAUD</name>
<evidence type="ECO:0000313" key="1">
    <source>
        <dbReference type="EMBL" id="SOK58903.1"/>
    </source>
</evidence>
<dbReference type="EMBL" id="LT960552">
    <property type="protein sequence ID" value="SOK58903.1"/>
    <property type="molecule type" value="Genomic_DNA"/>
</dbReference>
<accession>A0A2C9CYF7</accession>
<protein>
    <submittedName>
        <fullName evidence="1">Uncharacterized protein</fullName>
    </submittedName>
</protein>